<accession>B3E439</accession>
<evidence type="ECO:0008006" key="3">
    <source>
        <dbReference type="Google" id="ProtNLM"/>
    </source>
</evidence>
<name>B3E439_TRIL1</name>
<protein>
    <recommendedName>
        <fullName evidence="3">DUF309 domain-containing protein</fullName>
    </recommendedName>
</protein>
<dbReference type="InterPro" id="IPR023203">
    <property type="entry name" value="TTHA0068_sf"/>
</dbReference>
<sequence>MPTGPESTKKCQDSPSGQLLLGIRQFNAAQWYECHETLELLWIPATGDLRNLYQGIIQLAIALHHWRNGNFSGAVSLLDGGVGYLRKLPQTCLWIDVEGLIRQAESVKEQLASLGRLGMAELDPDCIPKIVTVSV</sequence>
<dbReference type="AlphaFoldDB" id="B3E439"/>
<dbReference type="RefSeq" id="WP_012470198.1">
    <property type="nucleotide sequence ID" value="NC_010814.1"/>
</dbReference>
<dbReference type="HOGENOM" id="CLU_125317_1_0_7"/>
<reference evidence="1 2" key="1">
    <citation type="submission" date="2008-05" db="EMBL/GenBank/DDBJ databases">
        <title>Complete sequence of chromosome of Geobacter lovleyi SZ.</title>
        <authorList>
            <consortium name="US DOE Joint Genome Institute"/>
            <person name="Lucas S."/>
            <person name="Copeland A."/>
            <person name="Lapidus A."/>
            <person name="Glavina del Rio T."/>
            <person name="Dalin E."/>
            <person name="Tice H."/>
            <person name="Bruce D."/>
            <person name="Goodwin L."/>
            <person name="Pitluck S."/>
            <person name="Chertkov O."/>
            <person name="Meincke L."/>
            <person name="Brettin T."/>
            <person name="Detter J.C."/>
            <person name="Han C."/>
            <person name="Tapia R."/>
            <person name="Kuske C.R."/>
            <person name="Schmutz J."/>
            <person name="Larimer F."/>
            <person name="Land M."/>
            <person name="Hauser L."/>
            <person name="Kyrpides N."/>
            <person name="Mikhailova N."/>
            <person name="Sung Y."/>
            <person name="Fletcher K.E."/>
            <person name="Ritalahti K.M."/>
            <person name="Loeffler F.E."/>
            <person name="Richardson P."/>
        </authorList>
    </citation>
    <scope>NUCLEOTIDE SEQUENCE [LARGE SCALE GENOMIC DNA]</scope>
    <source>
        <strain evidence="2">ATCC BAA-1151 / DSM 17278 / SZ</strain>
    </source>
</reference>
<dbReference type="eggNOG" id="COG1547">
    <property type="taxonomic scope" value="Bacteria"/>
</dbReference>
<proteinExistence type="predicted"/>
<dbReference type="Gene3D" id="1.10.3450.10">
    <property type="entry name" value="TTHA0068-like"/>
    <property type="match status" value="1"/>
</dbReference>
<dbReference type="PANTHER" id="PTHR34796">
    <property type="entry name" value="EXPRESSED PROTEIN"/>
    <property type="match status" value="1"/>
</dbReference>
<dbReference type="KEGG" id="glo:Glov_2144"/>
<dbReference type="PANTHER" id="PTHR34796:SF1">
    <property type="entry name" value="EXPRESSED PROTEIN"/>
    <property type="match status" value="1"/>
</dbReference>
<evidence type="ECO:0000313" key="1">
    <source>
        <dbReference type="EMBL" id="ACD95860.1"/>
    </source>
</evidence>
<dbReference type="EMBL" id="CP001089">
    <property type="protein sequence ID" value="ACD95860.1"/>
    <property type="molecule type" value="Genomic_DNA"/>
</dbReference>
<evidence type="ECO:0000313" key="2">
    <source>
        <dbReference type="Proteomes" id="UP000002420"/>
    </source>
</evidence>
<dbReference type="STRING" id="398767.Glov_2144"/>
<gene>
    <name evidence="1" type="ordered locus">Glov_2144</name>
</gene>
<keyword evidence="2" id="KW-1185">Reference proteome</keyword>
<dbReference type="InterPro" id="IPR005500">
    <property type="entry name" value="DUF309"/>
</dbReference>
<dbReference type="Proteomes" id="UP000002420">
    <property type="component" value="Chromosome"/>
</dbReference>
<dbReference type="SUPFAM" id="SSF140663">
    <property type="entry name" value="TTHA0068-like"/>
    <property type="match status" value="1"/>
</dbReference>
<dbReference type="Pfam" id="PF03745">
    <property type="entry name" value="DUF309"/>
    <property type="match status" value="1"/>
</dbReference>
<organism evidence="1 2">
    <name type="scientific">Trichlorobacter lovleyi (strain ATCC BAA-1151 / DSM 17278 / SZ)</name>
    <name type="common">Geobacter lovleyi</name>
    <dbReference type="NCBI Taxonomy" id="398767"/>
    <lineage>
        <taxon>Bacteria</taxon>
        <taxon>Pseudomonadati</taxon>
        <taxon>Thermodesulfobacteriota</taxon>
        <taxon>Desulfuromonadia</taxon>
        <taxon>Geobacterales</taxon>
        <taxon>Geobacteraceae</taxon>
        <taxon>Trichlorobacter</taxon>
    </lineage>
</organism>